<dbReference type="GeneID" id="28828374"/>
<dbReference type="RefSeq" id="XP_018067745.1">
    <property type="nucleotide sequence ID" value="XM_018218648.1"/>
</dbReference>
<dbReference type="EMBL" id="KQ947422">
    <property type="protein sequence ID" value="KUJ13390.1"/>
    <property type="molecule type" value="Genomic_DNA"/>
</dbReference>
<proteinExistence type="predicted"/>
<organism evidence="1 2">
    <name type="scientific">Mollisia scopiformis</name>
    <name type="common">Conifer needle endophyte fungus</name>
    <name type="synonym">Phialocephala scopiformis</name>
    <dbReference type="NCBI Taxonomy" id="149040"/>
    <lineage>
        <taxon>Eukaryota</taxon>
        <taxon>Fungi</taxon>
        <taxon>Dikarya</taxon>
        <taxon>Ascomycota</taxon>
        <taxon>Pezizomycotina</taxon>
        <taxon>Leotiomycetes</taxon>
        <taxon>Helotiales</taxon>
        <taxon>Mollisiaceae</taxon>
        <taxon>Mollisia</taxon>
    </lineage>
</organism>
<keyword evidence="2" id="KW-1185">Reference proteome</keyword>
<evidence type="ECO:0000313" key="1">
    <source>
        <dbReference type="EMBL" id="KUJ13390.1"/>
    </source>
</evidence>
<sequence length="183" mass="18590">MLEVFSTSDLVESLCLLNFSPNLIVSASNQYIPSQTSFSFTIYLLPSVQPSHINMHFSTLPLLTLLLAQATAHNAPEKRQWQSIVESATSVAATIGNGYNSIGQSIASSADSVAATAADSATSRASVIVSSANSVAATAGDSATSRASSVVSSALSVASTAADSATMEASSVFCGVVGEFGGE</sequence>
<dbReference type="AlphaFoldDB" id="A0A194WZM1"/>
<accession>A0A194WZM1</accession>
<name>A0A194WZM1_MOLSC</name>
<dbReference type="KEGG" id="psco:LY89DRAFT_721414"/>
<dbReference type="OrthoDB" id="3565214at2759"/>
<reference evidence="1 2" key="1">
    <citation type="submission" date="2015-10" db="EMBL/GenBank/DDBJ databases">
        <title>Full genome of DAOMC 229536 Phialocephala scopiformis, a fungal endophyte of spruce producing the potent anti-insectan compound rugulosin.</title>
        <authorList>
            <consortium name="DOE Joint Genome Institute"/>
            <person name="Walker A.K."/>
            <person name="Frasz S.L."/>
            <person name="Seifert K.A."/>
            <person name="Miller J.D."/>
            <person name="Mondo S.J."/>
            <person name="Labutti K."/>
            <person name="Lipzen A."/>
            <person name="Dockter R."/>
            <person name="Kennedy M."/>
            <person name="Grigoriev I.V."/>
            <person name="Spatafora J.W."/>
        </authorList>
    </citation>
    <scope>NUCLEOTIDE SEQUENCE [LARGE SCALE GENOMIC DNA]</scope>
    <source>
        <strain evidence="1 2">CBS 120377</strain>
    </source>
</reference>
<gene>
    <name evidence="1" type="ORF">LY89DRAFT_721414</name>
</gene>
<protein>
    <submittedName>
        <fullName evidence="1">Uncharacterized protein</fullName>
    </submittedName>
</protein>
<evidence type="ECO:0000313" key="2">
    <source>
        <dbReference type="Proteomes" id="UP000070700"/>
    </source>
</evidence>
<dbReference type="Proteomes" id="UP000070700">
    <property type="component" value="Unassembled WGS sequence"/>
</dbReference>
<dbReference type="InParanoid" id="A0A194WZM1"/>